<evidence type="ECO:0000256" key="2">
    <source>
        <dbReference type="ARBA" id="ARBA00023157"/>
    </source>
</evidence>
<feature type="compositionally biased region" description="Polar residues" evidence="4">
    <location>
        <begin position="13"/>
        <end position="28"/>
    </location>
</feature>
<reference evidence="6" key="1">
    <citation type="submission" date="2025-08" db="UniProtKB">
        <authorList>
            <consortium name="Ensembl"/>
        </authorList>
    </citation>
    <scope>IDENTIFICATION</scope>
</reference>
<evidence type="ECO:0000256" key="4">
    <source>
        <dbReference type="SAM" id="MobiDB-lite"/>
    </source>
</evidence>
<dbReference type="PANTHER" id="PTHR46490:SF6">
    <property type="entry name" value="ASIALOGLYCOPROTEIN RECEPTOR 1-LIKE-RELATED"/>
    <property type="match status" value="1"/>
</dbReference>
<name>A0A8C5BPI6_GADMO</name>
<dbReference type="InterPro" id="IPR052309">
    <property type="entry name" value="C-type_Lectin_Domain_Fam1"/>
</dbReference>
<proteinExistence type="predicted"/>
<dbReference type="Ensembl" id="ENSGMOT00000075748.1">
    <property type="protein sequence ID" value="ENSGMOP00000049262.1"/>
    <property type="gene ID" value="ENSGMOG00000023513.1"/>
</dbReference>
<dbReference type="InterPro" id="IPR016187">
    <property type="entry name" value="CTDL_fold"/>
</dbReference>
<feature type="domain" description="C-type lectin" evidence="5">
    <location>
        <begin position="78"/>
        <end position="188"/>
    </location>
</feature>
<dbReference type="SUPFAM" id="SSF56436">
    <property type="entry name" value="C-type lectin-like"/>
    <property type="match status" value="1"/>
</dbReference>
<dbReference type="GeneTree" id="ENSGT01030000239509"/>
<dbReference type="PANTHER" id="PTHR46490">
    <property type="entry name" value="C-TYPE LECTIN DOMAIN FAMILY 12 MEMBER A-RELATED"/>
    <property type="match status" value="1"/>
</dbReference>
<keyword evidence="7" id="KW-1185">Reference proteome</keyword>
<sequence length="212" mass="23620">MWGQRNPPILGTVRSQQPDPCEPSSVSDQGCGGASGPARKTESMDRDVEQLLQRLKNVTEQRDSVLRPQDCACGWTKFGCKCYQVTREWGSWNKCRKLCVSHGVDLVVVDSKEEMDILAGTAGPSGSERQMRPVKGCGDGLMGPSCQWITPPGAEGNLMVNCLRRDWGYPNIKWTDESCEASKYGLCEHNLWKLWMKTFLCLTDVSAIRSEL</sequence>
<protein>
    <recommendedName>
        <fullName evidence="5">C-type lectin domain-containing protein</fullName>
    </recommendedName>
</protein>
<dbReference type="Gene3D" id="3.10.100.10">
    <property type="entry name" value="Mannose-Binding Protein A, subunit A"/>
    <property type="match status" value="1"/>
</dbReference>
<dbReference type="Proteomes" id="UP000694546">
    <property type="component" value="Chromosome 19"/>
</dbReference>
<evidence type="ECO:0000256" key="3">
    <source>
        <dbReference type="ARBA" id="ARBA00023180"/>
    </source>
</evidence>
<feature type="region of interest" description="Disordered" evidence="4">
    <location>
        <begin position="1"/>
        <end position="45"/>
    </location>
</feature>
<keyword evidence="3" id="KW-0325">Glycoprotein</keyword>
<evidence type="ECO:0000313" key="6">
    <source>
        <dbReference type="Ensembl" id="ENSGMOP00000049262.1"/>
    </source>
</evidence>
<keyword evidence="1" id="KW-0430">Lectin</keyword>
<organism evidence="6 7">
    <name type="scientific">Gadus morhua</name>
    <name type="common">Atlantic cod</name>
    <dbReference type="NCBI Taxonomy" id="8049"/>
    <lineage>
        <taxon>Eukaryota</taxon>
        <taxon>Metazoa</taxon>
        <taxon>Chordata</taxon>
        <taxon>Craniata</taxon>
        <taxon>Vertebrata</taxon>
        <taxon>Euteleostomi</taxon>
        <taxon>Actinopterygii</taxon>
        <taxon>Neopterygii</taxon>
        <taxon>Teleostei</taxon>
        <taxon>Neoteleostei</taxon>
        <taxon>Acanthomorphata</taxon>
        <taxon>Zeiogadaria</taxon>
        <taxon>Gadariae</taxon>
        <taxon>Gadiformes</taxon>
        <taxon>Gadoidei</taxon>
        <taxon>Gadidae</taxon>
        <taxon>Gadus</taxon>
    </lineage>
</organism>
<dbReference type="InterPro" id="IPR016186">
    <property type="entry name" value="C-type_lectin-like/link_sf"/>
</dbReference>
<dbReference type="GO" id="GO:0030246">
    <property type="term" value="F:carbohydrate binding"/>
    <property type="evidence" value="ECO:0007669"/>
    <property type="project" value="UniProtKB-KW"/>
</dbReference>
<accession>A0A8C5BPI6</accession>
<evidence type="ECO:0000256" key="1">
    <source>
        <dbReference type="ARBA" id="ARBA00022734"/>
    </source>
</evidence>
<dbReference type="InterPro" id="IPR001304">
    <property type="entry name" value="C-type_lectin-like"/>
</dbReference>
<evidence type="ECO:0000259" key="5">
    <source>
        <dbReference type="PROSITE" id="PS50041"/>
    </source>
</evidence>
<dbReference type="PROSITE" id="PS50041">
    <property type="entry name" value="C_TYPE_LECTIN_2"/>
    <property type="match status" value="1"/>
</dbReference>
<evidence type="ECO:0000313" key="7">
    <source>
        <dbReference type="Proteomes" id="UP000694546"/>
    </source>
</evidence>
<dbReference type="AlphaFoldDB" id="A0A8C5BPI6"/>
<reference evidence="6" key="2">
    <citation type="submission" date="2025-09" db="UniProtKB">
        <authorList>
            <consortium name="Ensembl"/>
        </authorList>
    </citation>
    <scope>IDENTIFICATION</scope>
</reference>
<keyword evidence="2" id="KW-1015">Disulfide bond</keyword>